<evidence type="ECO:0000313" key="2">
    <source>
        <dbReference type="EMBL" id="RXS97811.1"/>
    </source>
</evidence>
<gene>
    <name evidence="2" type="ORF">ESZ00_08105</name>
</gene>
<accession>A0A4Q1SJJ3</accession>
<dbReference type="InterPro" id="IPR020904">
    <property type="entry name" value="Sc_DH/Rdtase_CS"/>
</dbReference>
<organism evidence="2 3">
    <name type="scientific">Silvibacterium dinghuense</name>
    <dbReference type="NCBI Taxonomy" id="1560006"/>
    <lineage>
        <taxon>Bacteria</taxon>
        <taxon>Pseudomonadati</taxon>
        <taxon>Acidobacteriota</taxon>
        <taxon>Terriglobia</taxon>
        <taxon>Terriglobales</taxon>
        <taxon>Acidobacteriaceae</taxon>
        <taxon>Silvibacterium</taxon>
    </lineage>
</organism>
<sequence length="261" mass="27536">MSEPVAVITGAAQGIGRRTADLLASEGYRMAVIDLHEPAHAFADNVFLHLGDITQETSVAEFADAVFARYGQVDVLVNNAGISHIAPAETISAADYRRVLEVNLVAPFLLAKVFGRQMLDAGSGSIVNVASIAGTAGVGDRAAYNASKHGLIGLTRTLAAEWGGRGVRVNAVCPGWVKTEMDEADQAGGSYADEDITRRVPMGRFAIPEDIAQAIAFLADGRRSGFVNGHTLVVDGGWTADASWERLRLSKRGDTAAEGSR</sequence>
<proteinExistence type="inferred from homology"/>
<dbReference type="PANTHER" id="PTHR42760">
    <property type="entry name" value="SHORT-CHAIN DEHYDROGENASES/REDUCTASES FAMILY MEMBER"/>
    <property type="match status" value="1"/>
</dbReference>
<dbReference type="AlphaFoldDB" id="A0A4Q1SJJ3"/>
<comment type="caution">
    <text evidence="2">The sequence shown here is derived from an EMBL/GenBank/DDBJ whole genome shotgun (WGS) entry which is preliminary data.</text>
</comment>
<evidence type="ECO:0000256" key="1">
    <source>
        <dbReference type="ARBA" id="ARBA00006484"/>
    </source>
</evidence>
<dbReference type="InterPro" id="IPR036291">
    <property type="entry name" value="NAD(P)-bd_dom_sf"/>
</dbReference>
<dbReference type="PRINTS" id="PR00081">
    <property type="entry name" value="GDHRDH"/>
</dbReference>
<comment type="similarity">
    <text evidence="1">Belongs to the short-chain dehydrogenases/reductases (SDR) family.</text>
</comment>
<dbReference type="InterPro" id="IPR002347">
    <property type="entry name" value="SDR_fam"/>
</dbReference>
<dbReference type="SUPFAM" id="SSF51735">
    <property type="entry name" value="NAD(P)-binding Rossmann-fold domains"/>
    <property type="match status" value="1"/>
</dbReference>
<dbReference type="RefSeq" id="WP_129207590.1">
    <property type="nucleotide sequence ID" value="NZ_BMGU01000001.1"/>
</dbReference>
<keyword evidence="3" id="KW-1185">Reference proteome</keyword>
<name>A0A4Q1SJJ3_9BACT</name>
<dbReference type="Gene3D" id="3.40.50.720">
    <property type="entry name" value="NAD(P)-binding Rossmann-like Domain"/>
    <property type="match status" value="1"/>
</dbReference>
<dbReference type="PRINTS" id="PR00080">
    <property type="entry name" value="SDRFAMILY"/>
</dbReference>
<dbReference type="FunFam" id="3.40.50.720:FF:000084">
    <property type="entry name" value="Short-chain dehydrogenase reductase"/>
    <property type="match status" value="1"/>
</dbReference>
<dbReference type="Pfam" id="PF13561">
    <property type="entry name" value="adh_short_C2"/>
    <property type="match status" value="1"/>
</dbReference>
<dbReference type="EMBL" id="SDMK01000001">
    <property type="protein sequence ID" value="RXS97811.1"/>
    <property type="molecule type" value="Genomic_DNA"/>
</dbReference>
<protein>
    <submittedName>
        <fullName evidence="2">SDR family oxidoreductase</fullName>
    </submittedName>
</protein>
<dbReference type="Proteomes" id="UP000290253">
    <property type="component" value="Unassembled WGS sequence"/>
</dbReference>
<dbReference type="GO" id="GO:0016616">
    <property type="term" value="F:oxidoreductase activity, acting on the CH-OH group of donors, NAD or NADP as acceptor"/>
    <property type="evidence" value="ECO:0007669"/>
    <property type="project" value="TreeGrafter"/>
</dbReference>
<dbReference type="OrthoDB" id="9803333at2"/>
<reference evidence="2 3" key="1">
    <citation type="journal article" date="2016" name="Int. J. Syst. Evol. Microbiol.">
        <title>Acidipila dinghuensis sp. nov., an acidobacterium isolated from forest soil.</title>
        <authorList>
            <person name="Jiang Y.W."/>
            <person name="Wang J."/>
            <person name="Chen M.H."/>
            <person name="Lv Y.Y."/>
            <person name="Qiu L.H."/>
        </authorList>
    </citation>
    <scope>NUCLEOTIDE SEQUENCE [LARGE SCALE GENOMIC DNA]</scope>
    <source>
        <strain evidence="2 3">DHOF10</strain>
    </source>
</reference>
<evidence type="ECO:0000313" key="3">
    <source>
        <dbReference type="Proteomes" id="UP000290253"/>
    </source>
</evidence>
<dbReference type="CDD" id="cd05233">
    <property type="entry name" value="SDR_c"/>
    <property type="match status" value="1"/>
</dbReference>
<dbReference type="PROSITE" id="PS00061">
    <property type="entry name" value="ADH_SHORT"/>
    <property type="match status" value="1"/>
</dbReference>